<dbReference type="OrthoDB" id="10017659at2759"/>
<protein>
    <submittedName>
        <fullName evidence="2">Uncharacterized protein</fullName>
    </submittedName>
</protein>
<proteinExistence type="predicted"/>
<organism evidence="2 3">
    <name type="scientific">Haemaphysalis longicornis</name>
    <name type="common">Bush tick</name>
    <dbReference type="NCBI Taxonomy" id="44386"/>
    <lineage>
        <taxon>Eukaryota</taxon>
        <taxon>Metazoa</taxon>
        <taxon>Ecdysozoa</taxon>
        <taxon>Arthropoda</taxon>
        <taxon>Chelicerata</taxon>
        <taxon>Arachnida</taxon>
        <taxon>Acari</taxon>
        <taxon>Parasitiformes</taxon>
        <taxon>Ixodida</taxon>
        <taxon>Ixodoidea</taxon>
        <taxon>Ixodidae</taxon>
        <taxon>Haemaphysalinae</taxon>
        <taxon>Haemaphysalis</taxon>
    </lineage>
</organism>
<gene>
    <name evidence="2" type="ORF">HPB48_018410</name>
</gene>
<reference evidence="2 3" key="1">
    <citation type="journal article" date="2020" name="Cell">
        <title>Large-Scale Comparative Analyses of Tick Genomes Elucidate Their Genetic Diversity and Vector Capacities.</title>
        <authorList>
            <consortium name="Tick Genome and Microbiome Consortium (TIGMIC)"/>
            <person name="Jia N."/>
            <person name="Wang J."/>
            <person name="Shi W."/>
            <person name="Du L."/>
            <person name="Sun Y."/>
            <person name="Zhan W."/>
            <person name="Jiang J.F."/>
            <person name="Wang Q."/>
            <person name="Zhang B."/>
            <person name="Ji P."/>
            <person name="Bell-Sakyi L."/>
            <person name="Cui X.M."/>
            <person name="Yuan T.T."/>
            <person name="Jiang B.G."/>
            <person name="Yang W.F."/>
            <person name="Lam T.T."/>
            <person name="Chang Q.C."/>
            <person name="Ding S.J."/>
            <person name="Wang X.J."/>
            <person name="Zhu J.G."/>
            <person name="Ruan X.D."/>
            <person name="Zhao L."/>
            <person name="Wei J.T."/>
            <person name="Ye R.Z."/>
            <person name="Que T.C."/>
            <person name="Du C.H."/>
            <person name="Zhou Y.H."/>
            <person name="Cheng J.X."/>
            <person name="Dai P.F."/>
            <person name="Guo W.B."/>
            <person name="Han X.H."/>
            <person name="Huang E.J."/>
            <person name="Li L.F."/>
            <person name="Wei W."/>
            <person name="Gao Y.C."/>
            <person name="Liu J.Z."/>
            <person name="Shao H.Z."/>
            <person name="Wang X."/>
            <person name="Wang C.C."/>
            <person name="Yang T.C."/>
            <person name="Huo Q.B."/>
            <person name="Li W."/>
            <person name="Chen H.Y."/>
            <person name="Chen S.E."/>
            <person name="Zhou L.G."/>
            <person name="Ni X.B."/>
            <person name="Tian J.H."/>
            <person name="Sheng Y."/>
            <person name="Liu T."/>
            <person name="Pan Y.S."/>
            <person name="Xia L.Y."/>
            <person name="Li J."/>
            <person name="Zhao F."/>
            <person name="Cao W.C."/>
        </authorList>
    </citation>
    <scope>NUCLEOTIDE SEQUENCE [LARGE SCALE GENOMIC DNA]</scope>
    <source>
        <strain evidence="2">HaeL-2018</strain>
    </source>
</reference>
<dbReference type="Proteomes" id="UP000821853">
    <property type="component" value="Chromosome 4"/>
</dbReference>
<keyword evidence="3" id="KW-1185">Reference proteome</keyword>
<evidence type="ECO:0000313" key="3">
    <source>
        <dbReference type="Proteomes" id="UP000821853"/>
    </source>
</evidence>
<evidence type="ECO:0000313" key="2">
    <source>
        <dbReference type="EMBL" id="KAH9373357.1"/>
    </source>
</evidence>
<accession>A0A9J6GCZ3</accession>
<sequence length="215" mass="22846">MRNLIALVGFQVKASKKNDILKHLHHSRSIKWNSAADALKLAKRLEANEHGRRDVDYWSRGMLSNGAEGPVTNGTEDAAVMPQPLLSPSYSPLPVANLLVPWEQPSPAVNLAAQRSVDPAGGDLPSASGDPRPFGSHGAFPSPPFLPIALQYFRMVTAASVQPCMFPPPVPGYNGSISVTIVPYVADPGFVVPDIHCTVPEATPMPNGGFPPEGA</sequence>
<feature type="region of interest" description="Disordered" evidence="1">
    <location>
        <begin position="116"/>
        <end position="138"/>
    </location>
</feature>
<name>A0A9J6GCZ3_HAELO</name>
<dbReference type="AlphaFoldDB" id="A0A9J6GCZ3"/>
<comment type="caution">
    <text evidence="2">The sequence shown here is derived from an EMBL/GenBank/DDBJ whole genome shotgun (WGS) entry which is preliminary data.</text>
</comment>
<evidence type="ECO:0000256" key="1">
    <source>
        <dbReference type="SAM" id="MobiDB-lite"/>
    </source>
</evidence>
<dbReference type="VEuPathDB" id="VectorBase:HLOH_063203"/>
<dbReference type="EMBL" id="JABSTR010000006">
    <property type="protein sequence ID" value="KAH9373357.1"/>
    <property type="molecule type" value="Genomic_DNA"/>
</dbReference>